<dbReference type="OrthoDB" id="425681at2759"/>
<proteinExistence type="predicted"/>
<gene>
    <name evidence="1" type="ORF">EVAR_51170_1</name>
</gene>
<dbReference type="Proteomes" id="UP000299102">
    <property type="component" value="Unassembled WGS sequence"/>
</dbReference>
<reference evidence="1 2" key="1">
    <citation type="journal article" date="2019" name="Commun. Biol.">
        <title>The bagworm genome reveals a unique fibroin gene that provides high tensile strength.</title>
        <authorList>
            <person name="Kono N."/>
            <person name="Nakamura H."/>
            <person name="Ohtoshi R."/>
            <person name="Tomita M."/>
            <person name="Numata K."/>
            <person name="Arakawa K."/>
        </authorList>
    </citation>
    <scope>NUCLEOTIDE SEQUENCE [LARGE SCALE GENOMIC DNA]</scope>
</reference>
<evidence type="ECO:0000313" key="1">
    <source>
        <dbReference type="EMBL" id="GBP61038.1"/>
    </source>
</evidence>
<protein>
    <submittedName>
        <fullName evidence="1">Uncharacterized protein</fullName>
    </submittedName>
</protein>
<accession>A0A4C1XC91</accession>
<comment type="caution">
    <text evidence="1">The sequence shown here is derived from an EMBL/GenBank/DDBJ whole genome shotgun (WGS) entry which is preliminary data.</text>
</comment>
<keyword evidence="2" id="KW-1185">Reference proteome</keyword>
<organism evidence="1 2">
    <name type="scientific">Eumeta variegata</name>
    <name type="common">Bagworm moth</name>
    <name type="synonym">Eumeta japonica</name>
    <dbReference type="NCBI Taxonomy" id="151549"/>
    <lineage>
        <taxon>Eukaryota</taxon>
        <taxon>Metazoa</taxon>
        <taxon>Ecdysozoa</taxon>
        <taxon>Arthropoda</taxon>
        <taxon>Hexapoda</taxon>
        <taxon>Insecta</taxon>
        <taxon>Pterygota</taxon>
        <taxon>Neoptera</taxon>
        <taxon>Endopterygota</taxon>
        <taxon>Lepidoptera</taxon>
        <taxon>Glossata</taxon>
        <taxon>Ditrysia</taxon>
        <taxon>Tineoidea</taxon>
        <taxon>Psychidae</taxon>
        <taxon>Oiketicinae</taxon>
        <taxon>Eumeta</taxon>
    </lineage>
</organism>
<dbReference type="AlphaFoldDB" id="A0A4C1XC91"/>
<sequence>MRSLRSMCGVSRKDRFRNSDVGDGCSLKEDVVTRVERGIEQLILKIRTVYSILLRDTMYDRAVCKAMWAPGRVLSRERARAPRKLISVEACRRARTSGLTDDC</sequence>
<dbReference type="EMBL" id="BGZK01000802">
    <property type="protein sequence ID" value="GBP61038.1"/>
    <property type="molecule type" value="Genomic_DNA"/>
</dbReference>
<evidence type="ECO:0000313" key="2">
    <source>
        <dbReference type="Proteomes" id="UP000299102"/>
    </source>
</evidence>
<name>A0A4C1XC91_EUMVA</name>